<keyword evidence="2" id="KW-0732">Signal</keyword>
<evidence type="ECO:0000256" key="2">
    <source>
        <dbReference type="SAM" id="SignalP"/>
    </source>
</evidence>
<dbReference type="AlphaFoldDB" id="A0AAU7ZGT8"/>
<feature type="region of interest" description="Disordered" evidence="1">
    <location>
        <begin position="130"/>
        <end position="149"/>
    </location>
</feature>
<organism evidence="3">
    <name type="scientific">Tunturiibacter empetritectus</name>
    <dbReference type="NCBI Taxonomy" id="3069691"/>
    <lineage>
        <taxon>Bacteria</taxon>
        <taxon>Pseudomonadati</taxon>
        <taxon>Acidobacteriota</taxon>
        <taxon>Terriglobia</taxon>
        <taxon>Terriglobales</taxon>
        <taxon>Acidobacteriaceae</taxon>
        <taxon>Tunturiibacter</taxon>
    </lineage>
</organism>
<reference evidence="3" key="2">
    <citation type="journal article" date="2024" name="Environ. Microbiol.">
        <title>Genome analysis and description of Tunturibacter gen. nov. expands the diversity of Terriglobia in tundra soils.</title>
        <authorList>
            <person name="Messyasz A."/>
            <person name="Mannisto M.K."/>
            <person name="Kerkhof L.J."/>
            <person name="Haggblom M.M."/>
        </authorList>
    </citation>
    <scope>NUCLEOTIDE SEQUENCE</scope>
    <source>
        <strain evidence="3">M8UP23</strain>
    </source>
</reference>
<proteinExistence type="predicted"/>
<evidence type="ECO:0000313" key="3">
    <source>
        <dbReference type="EMBL" id="XCB27891.1"/>
    </source>
</evidence>
<feature type="chain" id="PRO_5044009111" description="DUF4968 domain-containing protein" evidence="2">
    <location>
        <begin position="22"/>
        <end position="149"/>
    </location>
</feature>
<feature type="signal peptide" evidence="2">
    <location>
        <begin position="1"/>
        <end position="21"/>
    </location>
</feature>
<reference evidence="3" key="1">
    <citation type="submission" date="2023-08" db="EMBL/GenBank/DDBJ databases">
        <authorList>
            <person name="Messyasz A."/>
            <person name="Mannisto M.K."/>
            <person name="Kerkhof L.J."/>
            <person name="Haggblom M."/>
        </authorList>
    </citation>
    <scope>NUCLEOTIDE SEQUENCE</scope>
    <source>
        <strain evidence="3">M8UP23</strain>
    </source>
</reference>
<sequence>MFTSGRLALFLLLFSTSYFTAASTPKVPGSSVPGATADASLDNVDDYKIGPSKLAPHAVPASVKLPLVFQGNRRQFDPKVRFLAHTKDGFILLEKDRIVLPSSRGKESLVLRLPTSSGLLSIRGEQPTGGVANYYSGNDPSQPHGDSLH</sequence>
<evidence type="ECO:0008006" key="4">
    <source>
        <dbReference type="Google" id="ProtNLM"/>
    </source>
</evidence>
<evidence type="ECO:0000256" key="1">
    <source>
        <dbReference type="SAM" id="MobiDB-lite"/>
    </source>
</evidence>
<accession>A0AAU7ZGT8</accession>
<dbReference type="KEGG" id="temp:RBB75_06105"/>
<name>A0AAU7ZGT8_9BACT</name>
<dbReference type="RefSeq" id="WP_353069889.1">
    <property type="nucleotide sequence ID" value="NZ_CP132932.1"/>
</dbReference>
<protein>
    <recommendedName>
        <fullName evidence="4">DUF4968 domain-containing protein</fullName>
    </recommendedName>
</protein>
<dbReference type="EMBL" id="CP132932">
    <property type="protein sequence ID" value="XCB27891.1"/>
    <property type="molecule type" value="Genomic_DNA"/>
</dbReference>
<gene>
    <name evidence="3" type="ORF">RBB75_06105</name>
</gene>